<keyword evidence="2 7" id="KW-0337">GPI-anchor biosynthesis</keyword>
<comment type="caution">
    <text evidence="8">The sequence shown here is derived from an EMBL/GenBank/DDBJ whole genome shotgun (WGS) entry which is preliminary data.</text>
</comment>
<keyword evidence="4 7" id="KW-0732">Signal</keyword>
<evidence type="ECO:0000313" key="9">
    <source>
        <dbReference type="Proteomes" id="UP000603453"/>
    </source>
</evidence>
<keyword evidence="9" id="KW-1185">Reference proteome</keyword>
<feature type="transmembrane region" description="Helical" evidence="7">
    <location>
        <begin position="132"/>
        <end position="152"/>
    </location>
</feature>
<feature type="signal peptide" evidence="7">
    <location>
        <begin position="1"/>
        <end position="22"/>
    </location>
</feature>
<organism evidence="8 9">
    <name type="scientific">Mucor saturninus</name>
    <dbReference type="NCBI Taxonomy" id="64648"/>
    <lineage>
        <taxon>Eukaryota</taxon>
        <taxon>Fungi</taxon>
        <taxon>Fungi incertae sedis</taxon>
        <taxon>Mucoromycota</taxon>
        <taxon>Mucoromycotina</taxon>
        <taxon>Mucoromycetes</taxon>
        <taxon>Mucorales</taxon>
        <taxon>Mucorineae</taxon>
        <taxon>Mucoraceae</taxon>
        <taxon>Mucor</taxon>
    </lineage>
</organism>
<evidence type="ECO:0000313" key="8">
    <source>
        <dbReference type="EMBL" id="KAG2199374.1"/>
    </source>
</evidence>
<dbReference type="PROSITE" id="PS51257">
    <property type="entry name" value="PROKAR_LIPOPROTEIN"/>
    <property type="match status" value="1"/>
</dbReference>
<protein>
    <recommendedName>
        <fullName evidence="7">Post-GPI attachment to proteins factor 3</fullName>
    </recommendedName>
</protein>
<dbReference type="InterPro" id="IPR007217">
    <property type="entry name" value="Per1-like"/>
</dbReference>
<dbReference type="GO" id="GO:0016788">
    <property type="term" value="F:hydrolase activity, acting on ester bonds"/>
    <property type="evidence" value="ECO:0007669"/>
    <property type="project" value="TreeGrafter"/>
</dbReference>
<keyword evidence="7" id="KW-0256">Endoplasmic reticulum</keyword>
<keyword evidence="3 7" id="KW-0812">Transmembrane</keyword>
<feature type="transmembrane region" description="Helical" evidence="7">
    <location>
        <begin position="164"/>
        <end position="183"/>
    </location>
</feature>
<dbReference type="OrthoDB" id="419770at2759"/>
<feature type="transmembrane region" description="Helical" evidence="7">
    <location>
        <begin position="189"/>
        <end position="208"/>
    </location>
</feature>
<name>A0A8H7V2U4_9FUNG</name>
<comment type="similarity">
    <text evidence="7">Belongs to the PGAP3 family.</text>
</comment>
<gene>
    <name evidence="8" type="ORF">INT47_001556</name>
</gene>
<evidence type="ECO:0000256" key="2">
    <source>
        <dbReference type="ARBA" id="ARBA00022502"/>
    </source>
</evidence>
<reference evidence="8" key="1">
    <citation type="submission" date="2020-12" db="EMBL/GenBank/DDBJ databases">
        <title>Metabolic potential, ecology and presence of endohyphal bacteria is reflected in genomic diversity of Mucoromycotina.</title>
        <authorList>
            <person name="Muszewska A."/>
            <person name="Okrasinska A."/>
            <person name="Steczkiewicz K."/>
            <person name="Drgas O."/>
            <person name="Orlowska M."/>
            <person name="Perlinska-Lenart U."/>
            <person name="Aleksandrzak-Piekarczyk T."/>
            <person name="Szatraj K."/>
            <person name="Zielenkiewicz U."/>
            <person name="Pilsyk S."/>
            <person name="Malc E."/>
            <person name="Mieczkowski P."/>
            <person name="Kruszewska J.S."/>
            <person name="Biernat P."/>
            <person name="Pawlowska J."/>
        </authorList>
    </citation>
    <scope>NUCLEOTIDE SEQUENCE</scope>
    <source>
        <strain evidence="8">WA0000017839</strain>
    </source>
</reference>
<dbReference type="Pfam" id="PF04080">
    <property type="entry name" value="Per1"/>
    <property type="match status" value="1"/>
</dbReference>
<proteinExistence type="inferred from homology"/>
<feature type="chain" id="PRO_5034769541" description="Post-GPI attachment to proteins factor 3" evidence="7">
    <location>
        <begin position="23"/>
        <end position="321"/>
    </location>
</feature>
<evidence type="ECO:0000256" key="5">
    <source>
        <dbReference type="ARBA" id="ARBA00022989"/>
    </source>
</evidence>
<evidence type="ECO:0000256" key="1">
    <source>
        <dbReference type="ARBA" id="ARBA00004127"/>
    </source>
</evidence>
<accession>A0A8H7V2U4</accession>
<comment type="subcellular location">
    <subcellularLocation>
        <location evidence="1">Endomembrane system</location>
        <topology evidence="1">Multi-pass membrane protein</topology>
    </subcellularLocation>
    <subcellularLocation>
        <location evidence="7">Endoplasmic reticulum membrane</location>
        <topology evidence="7">Multi-pass membrane protein</topology>
    </subcellularLocation>
</comment>
<dbReference type="PANTHER" id="PTHR13148:SF0">
    <property type="entry name" value="POST-GPI ATTACHMENT TO PROTEINS FACTOR 3"/>
    <property type="match status" value="1"/>
</dbReference>
<evidence type="ECO:0000256" key="7">
    <source>
        <dbReference type="RuleBase" id="RU365066"/>
    </source>
</evidence>
<feature type="transmembrane region" description="Helical" evidence="7">
    <location>
        <begin position="252"/>
        <end position="272"/>
    </location>
</feature>
<evidence type="ECO:0000256" key="4">
    <source>
        <dbReference type="ARBA" id="ARBA00022729"/>
    </source>
</evidence>
<dbReference type="Proteomes" id="UP000603453">
    <property type="component" value="Unassembled WGS sequence"/>
</dbReference>
<evidence type="ECO:0000256" key="6">
    <source>
        <dbReference type="ARBA" id="ARBA00023136"/>
    </source>
</evidence>
<dbReference type="PANTHER" id="PTHR13148">
    <property type="entry name" value="PER1-RELATED"/>
    <property type="match status" value="1"/>
</dbReference>
<dbReference type="GO" id="GO:0006506">
    <property type="term" value="P:GPI anchor biosynthetic process"/>
    <property type="evidence" value="ECO:0007669"/>
    <property type="project" value="UniProtKB-KW"/>
</dbReference>
<sequence length="321" mass="37278">MVKHRVIIFAIVLLTLVSCSYGSSGDRQPEYQQCVAQCVSQTEYHQLPLYLRLLRWTVKQDCGYHCMHSITERAIQNERYIHQYHGKWPFQRLYGIQEPASVLFSILNGLVHCHYFKVIQTKAPDSYFLKKFYLVTCMVGMNAWLWSTVFHIRDTAWTERLDYFSAGLYILYGLCVAVVRIFYLRGVWAVLWTAMCAVAYVTHVMYLSSMARFDYGYNMMVCIVVGTCQTSLWLIWSVKQYTRWGNSERRPFAWMVGASVVMVTLAMCLEIFDFPPIGQVVDAHSLWHAATIPLAPLFYEFLVCDTELETVSRSAKDKRSS</sequence>
<dbReference type="AlphaFoldDB" id="A0A8H7V2U4"/>
<dbReference type="EMBL" id="JAEPRD010000097">
    <property type="protein sequence ID" value="KAG2199374.1"/>
    <property type="molecule type" value="Genomic_DNA"/>
</dbReference>
<comment type="function">
    <text evidence="7">Involved in the lipid remodeling steps of GPI-anchor maturation.</text>
</comment>
<evidence type="ECO:0000256" key="3">
    <source>
        <dbReference type="ARBA" id="ARBA00022692"/>
    </source>
</evidence>
<comment type="caution">
    <text evidence="7">Lacks conserved residue(s) required for the propagation of feature annotation.</text>
</comment>
<dbReference type="GO" id="GO:0005789">
    <property type="term" value="C:endoplasmic reticulum membrane"/>
    <property type="evidence" value="ECO:0007669"/>
    <property type="project" value="UniProtKB-SubCell"/>
</dbReference>
<feature type="transmembrane region" description="Helical" evidence="7">
    <location>
        <begin position="215"/>
        <end position="236"/>
    </location>
</feature>
<keyword evidence="6 7" id="KW-0472">Membrane</keyword>
<keyword evidence="5 7" id="KW-1133">Transmembrane helix</keyword>